<keyword evidence="3" id="KW-1185">Reference proteome</keyword>
<accession>A0A9W8AK30</accession>
<comment type="caution">
    <text evidence="2">The sequence shown here is derived from an EMBL/GenBank/DDBJ whole genome shotgun (WGS) entry which is preliminary data.</text>
</comment>
<dbReference type="GO" id="GO:0000932">
    <property type="term" value="C:P-body"/>
    <property type="evidence" value="ECO:0007669"/>
    <property type="project" value="TreeGrafter"/>
</dbReference>
<feature type="non-terminal residue" evidence="2">
    <location>
        <position position="1"/>
    </location>
</feature>
<dbReference type="GO" id="GO:0017148">
    <property type="term" value="P:negative regulation of translation"/>
    <property type="evidence" value="ECO:0007669"/>
    <property type="project" value="InterPro"/>
</dbReference>
<dbReference type="PANTHER" id="PTHR13162">
    <property type="entry name" value="CCR4-NOT TRANSCRIPTION COMPLEX"/>
    <property type="match status" value="1"/>
</dbReference>
<dbReference type="GO" id="GO:0030015">
    <property type="term" value="C:CCR4-NOT core complex"/>
    <property type="evidence" value="ECO:0007669"/>
    <property type="project" value="InterPro"/>
</dbReference>
<dbReference type="Proteomes" id="UP001150925">
    <property type="component" value="Unassembled WGS sequence"/>
</dbReference>
<protein>
    <submittedName>
        <fullName evidence="2">CCR4-NOT core subunit cdc39</fullName>
    </submittedName>
</protein>
<dbReference type="AlphaFoldDB" id="A0A9W8AK30"/>
<evidence type="ECO:0000313" key="2">
    <source>
        <dbReference type="EMBL" id="KAJ1958953.1"/>
    </source>
</evidence>
<evidence type="ECO:0000259" key="1">
    <source>
        <dbReference type="Pfam" id="PF16418"/>
    </source>
</evidence>
<proteinExistence type="predicted"/>
<organism evidence="2 3">
    <name type="scientific">Dispira parvispora</name>
    <dbReference type="NCBI Taxonomy" id="1520584"/>
    <lineage>
        <taxon>Eukaryota</taxon>
        <taxon>Fungi</taxon>
        <taxon>Fungi incertae sedis</taxon>
        <taxon>Zoopagomycota</taxon>
        <taxon>Kickxellomycotina</taxon>
        <taxon>Dimargaritomycetes</taxon>
        <taxon>Dimargaritales</taxon>
        <taxon>Dimargaritaceae</taxon>
        <taxon>Dispira</taxon>
    </lineage>
</organism>
<dbReference type="OrthoDB" id="1933107at2759"/>
<name>A0A9W8AK30_9FUNG</name>
<sequence>MDHQLTHSVKSRVAHLVAHLSTENAASTFTQLFQSVATLGQTGYIHLLRCLFAYRFLPTSSGDSSPLVSPTVLDTTLLHQLRYTLTRCTFADTVAHVFADSFFSETTPDSSKLIVGLKHVPFTWLQDLVSDDPLQALALTVYCQPPLCSLFNEQSRTSLPSYLERVLALSDPPSETSRALLYRHLLERIYLHSSFSHLSPALLDRVDTALLHISTPMASQKLSLEGLLRKEGPPCLNDQDTFTNVLKSYETHGGSLAELLDERNVTSALQFMGQSGVSNSILTSSKGSEEWNYHVFVSVVKSLAPNLSWTQVVSTFGTLENSLPSPKVAQVLITCYSLAEEGGGFPVAAVSFRWKDVHAQFRLLSTLLTNPPASGWDLTGCNTIIKPQGLPVVQVYYRELASVLAASVWNSADLLVLLLDFCNSPEFLTSSKSVLAAGMEQSPELLLLGLVQLDPPLSPFIQTCFSRLMRYFLLGQVTSAFVLSHVWPMARTLVFSTMLELYKQDNGTMVRMVELSHQFRAEEVILSAKQFPFVLDFALVCHRRGYLAFDHWLAAFALESGTLAISAILEYIRYKFNLEAMRQEGEAVPKALLLHLNEISLLIKLCSAAQLSPEQMAFLKALYTTFGKLQPGLAAACDEVPLPVAVEVEKTAESFYLRLYKGEITIGQLL</sequence>
<feature type="domain" description="CCR4-NOT transcription complex subunit 1 HEAT repeat" evidence="1">
    <location>
        <begin position="464"/>
        <end position="604"/>
    </location>
</feature>
<dbReference type="InterPro" id="IPR040398">
    <property type="entry name" value="Not1"/>
</dbReference>
<dbReference type="PANTHER" id="PTHR13162:SF8">
    <property type="entry name" value="CCR4-NOT TRANSCRIPTION COMPLEX SUBUNIT 1"/>
    <property type="match status" value="1"/>
</dbReference>
<evidence type="ECO:0000313" key="3">
    <source>
        <dbReference type="Proteomes" id="UP001150925"/>
    </source>
</evidence>
<gene>
    <name evidence="2" type="primary">CDC39</name>
    <name evidence="2" type="ORF">IWQ62_004807</name>
</gene>
<dbReference type="EMBL" id="JANBPY010001720">
    <property type="protein sequence ID" value="KAJ1958953.1"/>
    <property type="molecule type" value="Genomic_DNA"/>
</dbReference>
<reference evidence="2" key="1">
    <citation type="submission" date="2022-07" db="EMBL/GenBank/DDBJ databases">
        <title>Phylogenomic reconstructions and comparative analyses of Kickxellomycotina fungi.</title>
        <authorList>
            <person name="Reynolds N.K."/>
            <person name="Stajich J.E."/>
            <person name="Barry K."/>
            <person name="Grigoriev I.V."/>
            <person name="Crous P."/>
            <person name="Smith M.E."/>
        </authorList>
    </citation>
    <scope>NUCLEOTIDE SEQUENCE</scope>
    <source>
        <strain evidence="2">RSA 1196</strain>
    </source>
</reference>
<dbReference type="GO" id="GO:0060090">
    <property type="term" value="F:molecular adaptor activity"/>
    <property type="evidence" value="ECO:0007669"/>
    <property type="project" value="TreeGrafter"/>
</dbReference>
<dbReference type="Pfam" id="PF16418">
    <property type="entry name" value="CNOT1_HEAT"/>
    <property type="match status" value="1"/>
</dbReference>
<dbReference type="GO" id="GO:0000288">
    <property type="term" value="P:nuclear-transcribed mRNA catabolic process, deadenylation-dependent decay"/>
    <property type="evidence" value="ECO:0007669"/>
    <property type="project" value="TreeGrafter"/>
</dbReference>
<dbReference type="InterPro" id="IPR032194">
    <property type="entry name" value="CNOT1_HEAT"/>
</dbReference>